<dbReference type="EMBL" id="OZ034819">
    <property type="protein sequence ID" value="CAL1392840.1"/>
    <property type="molecule type" value="Genomic_DNA"/>
</dbReference>
<evidence type="ECO:0000313" key="3">
    <source>
        <dbReference type="Proteomes" id="UP001497516"/>
    </source>
</evidence>
<proteinExistence type="predicted"/>
<evidence type="ECO:0000256" key="1">
    <source>
        <dbReference type="SAM" id="SignalP"/>
    </source>
</evidence>
<sequence length="85" mass="9255">MKSTPFLLLLVLLSTAGKQLTGVDADTPQKFFFKATIPTNKSCLKVPSAPCQCHDECWQQFGLGSIGQCHFKSPKSCNCYLPCGV</sequence>
<accession>A0AAV2F5U2</accession>
<dbReference type="AlphaFoldDB" id="A0AAV2F5U2"/>
<feature type="signal peptide" evidence="1">
    <location>
        <begin position="1"/>
        <end position="25"/>
    </location>
</feature>
<protein>
    <submittedName>
        <fullName evidence="2">Uncharacterized protein</fullName>
    </submittedName>
</protein>
<dbReference type="Proteomes" id="UP001497516">
    <property type="component" value="Chromosome 6"/>
</dbReference>
<keyword evidence="3" id="KW-1185">Reference proteome</keyword>
<evidence type="ECO:0000313" key="2">
    <source>
        <dbReference type="EMBL" id="CAL1392840.1"/>
    </source>
</evidence>
<gene>
    <name evidence="2" type="ORF">LTRI10_LOCUS33457</name>
</gene>
<reference evidence="2 3" key="1">
    <citation type="submission" date="2024-04" db="EMBL/GenBank/DDBJ databases">
        <authorList>
            <person name="Fracassetti M."/>
        </authorList>
    </citation>
    <scope>NUCLEOTIDE SEQUENCE [LARGE SCALE GENOMIC DNA]</scope>
</reference>
<feature type="chain" id="PRO_5043382426" evidence="1">
    <location>
        <begin position="26"/>
        <end position="85"/>
    </location>
</feature>
<name>A0AAV2F5U2_9ROSI</name>
<keyword evidence="1" id="KW-0732">Signal</keyword>
<organism evidence="2 3">
    <name type="scientific">Linum trigynum</name>
    <dbReference type="NCBI Taxonomy" id="586398"/>
    <lineage>
        <taxon>Eukaryota</taxon>
        <taxon>Viridiplantae</taxon>
        <taxon>Streptophyta</taxon>
        <taxon>Embryophyta</taxon>
        <taxon>Tracheophyta</taxon>
        <taxon>Spermatophyta</taxon>
        <taxon>Magnoliopsida</taxon>
        <taxon>eudicotyledons</taxon>
        <taxon>Gunneridae</taxon>
        <taxon>Pentapetalae</taxon>
        <taxon>rosids</taxon>
        <taxon>fabids</taxon>
        <taxon>Malpighiales</taxon>
        <taxon>Linaceae</taxon>
        <taxon>Linum</taxon>
    </lineage>
</organism>